<accession>A0A4Z2B1D0</accession>
<feature type="region of interest" description="Disordered" evidence="1">
    <location>
        <begin position="248"/>
        <end position="307"/>
    </location>
</feature>
<dbReference type="InterPro" id="IPR004152">
    <property type="entry name" value="GAT_dom"/>
</dbReference>
<dbReference type="GO" id="GO:0007165">
    <property type="term" value="P:signal transduction"/>
    <property type="evidence" value="ECO:0007669"/>
    <property type="project" value="TreeGrafter"/>
</dbReference>
<evidence type="ECO:0000313" key="4">
    <source>
        <dbReference type="Proteomes" id="UP000516260"/>
    </source>
</evidence>
<dbReference type="AlphaFoldDB" id="A0A4Z2B1D0"/>
<feature type="compositionally biased region" description="Polar residues" evidence="1">
    <location>
        <begin position="274"/>
        <end position="307"/>
    </location>
</feature>
<feature type="compositionally biased region" description="Polar residues" evidence="1">
    <location>
        <begin position="159"/>
        <end position="175"/>
    </location>
</feature>
<feature type="compositionally biased region" description="Basic and acidic residues" evidence="1">
    <location>
        <begin position="260"/>
        <end position="273"/>
    </location>
</feature>
<dbReference type="GO" id="GO:0016020">
    <property type="term" value="C:membrane"/>
    <property type="evidence" value="ECO:0007669"/>
    <property type="project" value="TreeGrafter"/>
</dbReference>
<sequence>MEFWCTQFCPNTTPPLPSTRGCSASYSRGLMRFVARPQLVGVVYVYDDLRRRGLEFPMTDLDAMSPIHTPNRQQLYSVCKNMQTRVVELIPQLVDEGFIEELLMVNDDLNNAFIRYERFDRLNKAQVPNIEQQDSAPSPALINLSPESSTLAQPAVTTATLQPASSSGRESQWQPTKPKREDEFDMFAQTRGSSLAEQRKSVRYEDPGAVEGLAGALDTRLQVTAGVAAASNSVQDDVDRWLSCDAEDQASVSDGVSSEDFDKFLDDRAKSADHNSGTTRNTPQSTSRQTPQSARQQDATHDQLFSL</sequence>
<dbReference type="Proteomes" id="UP000516260">
    <property type="component" value="Chromosome 8"/>
</dbReference>
<reference evidence="3 4" key="1">
    <citation type="submission" date="2019-04" db="EMBL/GenBank/DDBJ databases">
        <title>The sequence and de novo assembly of Takifugu bimaculatus genome using PacBio and Hi-C technologies.</title>
        <authorList>
            <person name="Xu P."/>
            <person name="Liu B."/>
            <person name="Zhou Z."/>
        </authorList>
    </citation>
    <scope>NUCLEOTIDE SEQUENCE [LARGE SCALE GENOMIC DNA]</scope>
    <source>
        <strain evidence="3">TB-2018</strain>
        <tissue evidence="3">Muscle</tissue>
    </source>
</reference>
<feature type="domain" description="GAT" evidence="2">
    <location>
        <begin position="33"/>
        <end position="121"/>
    </location>
</feature>
<dbReference type="InterPro" id="IPR038425">
    <property type="entry name" value="GAT_sf"/>
</dbReference>
<dbReference type="EMBL" id="SWLE01000021">
    <property type="protein sequence ID" value="TNM85997.1"/>
    <property type="molecule type" value="Genomic_DNA"/>
</dbReference>
<organism evidence="3 4">
    <name type="scientific">Takifugu bimaculatus</name>
    <dbReference type="NCBI Taxonomy" id="433685"/>
    <lineage>
        <taxon>Eukaryota</taxon>
        <taxon>Metazoa</taxon>
        <taxon>Chordata</taxon>
        <taxon>Craniata</taxon>
        <taxon>Vertebrata</taxon>
        <taxon>Euteleostomi</taxon>
        <taxon>Actinopterygii</taxon>
        <taxon>Neopterygii</taxon>
        <taxon>Teleostei</taxon>
        <taxon>Neoteleostei</taxon>
        <taxon>Acanthomorphata</taxon>
        <taxon>Eupercaria</taxon>
        <taxon>Tetraodontiformes</taxon>
        <taxon>Tetradontoidea</taxon>
        <taxon>Tetraodontidae</taxon>
        <taxon>Takifugu</taxon>
    </lineage>
</organism>
<proteinExistence type="predicted"/>
<gene>
    <name evidence="3" type="ORF">fugu_008268</name>
</gene>
<dbReference type="PANTHER" id="PTHR13856:SF32">
    <property type="entry name" value="TARGET OF MYB1 MEMBRANE TRAFFICKING PROTEIN"/>
    <property type="match status" value="1"/>
</dbReference>
<feature type="region of interest" description="Disordered" evidence="1">
    <location>
        <begin position="159"/>
        <end position="183"/>
    </location>
</feature>
<dbReference type="GO" id="GO:0005768">
    <property type="term" value="C:endosome"/>
    <property type="evidence" value="ECO:0007669"/>
    <property type="project" value="TreeGrafter"/>
</dbReference>
<comment type="caution">
    <text evidence="3">The sequence shown here is derived from an EMBL/GenBank/DDBJ whole genome shotgun (WGS) entry which is preliminary data.</text>
</comment>
<dbReference type="GO" id="GO:0043130">
    <property type="term" value="F:ubiquitin binding"/>
    <property type="evidence" value="ECO:0007669"/>
    <property type="project" value="InterPro"/>
</dbReference>
<dbReference type="PANTHER" id="PTHR13856">
    <property type="entry name" value="VHS DOMAIN CONTAINING PROTEIN FAMILY"/>
    <property type="match status" value="1"/>
</dbReference>
<evidence type="ECO:0000259" key="2">
    <source>
        <dbReference type="PROSITE" id="PS50909"/>
    </source>
</evidence>
<dbReference type="GO" id="GO:0030276">
    <property type="term" value="F:clathrin binding"/>
    <property type="evidence" value="ECO:0007669"/>
    <property type="project" value="TreeGrafter"/>
</dbReference>
<keyword evidence="4" id="KW-1185">Reference proteome</keyword>
<evidence type="ECO:0000313" key="3">
    <source>
        <dbReference type="EMBL" id="TNM85997.1"/>
    </source>
</evidence>
<dbReference type="GO" id="GO:0035091">
    <property type="term" value="F:phosphatidylinositol binding"/>
    <property type="evidence" value="ECO:0007669"/>
    <property type="project" value="InterPro"/>
</dbReference>
<dbReference type="Pfam" id="PF03127">
    <property type="entry name" value="GAT"/>
    <property type="match status" value="1"/>
</dbReference>
<name>A0A4Z2B1D0_9TELE</name>
<protein>
    <recommendedName>
        <fullName evidence="2">GAT domain-containing protein</fullName>
    </recommendedName>
</protein>
<evidence type="ECO:0000256" key="1">
    <source>
        <dbReference type="SAM" id="MobiDB-lite"/>
    </source>
</evidence>
<dbReference type="SUPFAM" id="SSF89009">
    <property type="entry name" value="GAT-like domain"/>
    <property type="match status" value="1"/>
</dbReference>
<dbReference type="PROSITE" id="PS50909">
    <property type="entry name" value="GAT"/>
    <property type="match status" value="1"/>
</dbReference>
<dbReference type="Gene3D" id="1.20.58.160">
    <property type="match status" value="1"/>
</dbReference>